<dbReference type="RefSeq" id="XP_024351723.1">
    <property type="nucleotide sequence ID" value="XM_024493795.1"/>
</dbReference>
<dbReference type="OrthoDB" id="6251662at2759"/>
<sequence length="243" mass="27849">MGPMKNHFWKETKENFQRLAHRLDLRRVYSSKKHPTKKECFGDTALNDVPSSSEESKTLELQSASHVLRGVEQTNLYDPSLHFGIKRYSSPIVRESIDQSLPGIEYQTSNQGRMVNYNRQNYHALKLLECYAITFDVYGESPTIIAKPMIEWDRRFGRAAKNVSFLYTPTQNLVVLLATTSVLQIPRKSTDEANDQSPISGATAEREQLLQGDLRQISFYSSNLRTKLPIGWVMLPMPIYDES</sequence>
<accession>W6UQF0</accession>
<dbReference type="KEGG" id="egl:EGR_04546"/>
<name>W6UQF0_ECHGR</name>
<keyword evidence="2" id="KW-1185">Reference proteome</keyword>
<comment type="caution">
    <text evidence="1">The sequence shown here is derived from an EMBL/GenBank/DDBJ whole genome shotgun (WGS) entry which is preliminary data.</text>
</comment>
<organism evidence="1 2">
    <name type="scientific">Echinococcus granulosus</name>
    <name type="common">Hydatid tapeworm</name>
    <dbReference type="NCBI Taxonomy" id="6210"/>
    <lineage>
        <taxon>Eukaryota</taxon>
        <taxon>Metazoa</taxon>
        <taxon>Spiralia</taxon>
        <taxon>Lophotrochozoa</taxon>
        <taxon>Platyhelminthes</taxon>
        <taxon>Cestoda</taxon>
        <taxon>Eucestoda</taxon>
        <taxon>Cyclophyllidea</taxon>
        <taxon>Taeniidae</taxon>
        <taxon>Echinococcus</taxon>
        <taxon>Echinococcus granulosus group</taxon>
    </lineage>
</organism>
<dbReference type="AlphaFoldDB" id="W6UQF0"/>
<proteinExistence type="predicted"/>
<reference evidence="1 2" key="1">
    <citation type="journal article" date="2013" name="Nat. Genet.">
        <title>The genome of the hydatid tapeworm Echinococcus granulosus.</title>
        <authorList>
            <person name="Zheng H."/>
            <person name="Zhang W."/>
            <person name="Zhang L."/>
            <person name="Zhang Z."/>
            <person name="Li J."/>
            <person name="Lu G."/>
            <person name="Zhu Y."/>
            <person name="Wang Y."/>
            <person name="Huang Y."/>
            <person name="Liu J."/>
            <person name="Kang H."/>
            <person name="Chen J."/>
            <person name="Wang L."/>
            <person name="Chen A."/>
            <person name="Yu S."/>
            <person name="Gao Z."/>
            <person name="Jin L."/>
            <person name="Gu W."/>
            <person name="Wang Z."/>
            <person name="Zhao L."/>
            <person name="Shi B."/>
            <person name="Wen H."/>
            <person name="Lin R."/>
            <person name="Jones M.K."/>
            <person name="Brejova B."/>
            <person name="Vinar T."/>
            <person name="Zhao G."/>
            <person name="McManus D.P."/>
            <person name="Chen Z."/>
            <person name="Zhou Y."/>
            <person name="Wang S."/>
        </authorList>
    </citation>
    <scope>NUCLEOTIDE SEQUENCE [LARGE SCALE GENOMIC DNA]</scope>
</reference>
<evidence type="ECO:0000313" key="1">
    <source>
        <dbReference type="EMBL" id="EUB60527.1"/>
    </source>
</evidence>
<protein>
    <submittedName>
        <fullName evidence="1">Uncharacterized protein</fullName>
    </submittedName>
</protein>
<dbReference type="GeneID" id="36340261"/>
<dbReference type="EMBL" id="APAU02000029">
    <property type="protein sequence ID" value="EUB60527.1"/>
    <property type="molecule type" value="Genomic_DNA"/>
</dbReference>
<dbReference type="Proteomes" id="UP000019149">
    <property type="component" value="Unassembled WGS sequence"/>
</dbReference>
<evidence type="ECO:0000313" key="2">
    <source>
        <dbReference type="Proteomes" id="UP000019149"/>
    </source>
</evidence>
<gene>
    <name evidence="1" type="ORF">EGR_04546</name>
</gene>
<dbReference type="CTD" id="36340261"/>